<evidence type="ECO:0000313" key="2">
    <source>
        <dbReference type="EMBL" id="RNF36320.1"/>
    </source>
</evidence>
<dbReference type="OrthoDB" id="7841298at2"/>
<reference evidence="2" key="1">
    <citation type="submission" date="2018-05" db="EMBL/GenBank/DDBJ databases">
        <title>Reclassification of Methylarcula marina and Methylarcula terricola as Paracoccus methylarcula sp.nov., comb.nov. and Paracoccus terricola comb.nov.</title>
        <authorList>
            <person name="Shmareva M.N."/>
            <person name="Doronina N.V."/>
            <person name="Vasilenko O.V."/>
            <person name="Tarlachkov S.V."/>
            <person name="Trotsenko Y.A."/>
        </authorList>
    </citation>
    <scope>NUCLEOTIDE SEQUENCE [LARGE SCALE GENOMIC DNA]</scope>
    <source>
        <strain evidence="2">VKM B-2159</strain>
    </source>
</reference>
<keyword evidence="3" id="KW-1185">Reference proteome</keyword>
<feature type="chain" id="PRO_5018782577" evidence="1">
    <location>
        <begin position="25"/>
        <end position="290"/>
    </location>
</feature>
<evidence type="ECO:0000313" key="3">
    <source>
        <dbReference type="Proteomes" id="UP000238137"/>
    </source>
</evidence>
<organism evidence="2 3">
    <name type="scientific">Paracoccus methylarcula</name>
    <dbReference type="NCBI Taxonomy" id="72022"/>
    <lineage>
        <taxon>Bacteria</taxon>
        <taxon>Pseudomonadati</taxon>
        <taxon>Pseudomonadota</taxon>
        <taxon>Alphaproteobacteria</taxon>
        <taxon>Rhodobacterales</taxon>
        <taxon>Paracoccaceae</taxon>
        <taxon>Paracoccus</taxon>
    </lineage>
</organism>
<dbReference type="AlphaFoldDB" id="A0A3R7NEK2"/>
<sequence length="290" mass="31680">MKGAPMLRLICLVAGLAIGLPGLAQTTEAPSVAQEQELEIRLWRVLRLGDLMPIMRDEALAEAEVMRESLFERGGDDRWLDIVARIHETGRLERLLRRGLQEAMATEPPALIEEALAFYETSLGQRLIGLETSARQVMLDSDAEALAKTRFAKAASHGIPRVEQIGRLIEKADLVGPNVAGGMNAALAFSRGFDEGGGYLAPMTEAQMLSDAWAQEPLIRAETLGWMEAYLFLAYSPLNDAELERYTTFSASPAGRTLAHVLFAGFDRLLAQTSRDMGLAAAGQIEGRKL</sequence>
<dbReference type="Proteomes" id="UP000238137">
    <property type="component" value="Unassembled WGS sequence"/>
</dbReference>
<dbReference type="EMBL" id="PXNQ02000001">
    <property type="protein sequence ID" value="RNF36320.1"/>
    <property type="molecule type" value="Genomic_DNA"/>
</dbReference>
<feature type="signal peptide" evidence="1">
    <location>
        <begin position="1"/>
        <end position="24"/>
    </location>
</feature>
<proteinExistence type="predicted"/>
<dbReference type="RefSeq" id="WP_106689940.1">
    <property type="nucleotide sequence ID" value="NZ_PXNQ02000001.1"/>
</dbReference>
<evidence type="ECO:0000256" key="1">
    <source>
        <dbReference type="SAM" id="SignalP"/>
    </source>
</evidence>
<gene>
    <name evidence="2" type="ORF">A7A09_002830</name>
</gene>
<comment type="caution">
    <text evidence="2">The sequence shown here is derived from an EMBL/GenBank/DDBJ whole genome shotgun (WGS) entry which is preliminary data.</text>
</comment>
<accession>A0A3R7NEK2</accession>
<keyword evidence="1" id="KW-0732">Signal</keyword>
<name>A0A3R7NEK2_9RHOB</name>
<protein>
    <submittedName>
        <fullName evidence="2">DUF2059 domain-containing protein</fullName>
    </submittedName>
</protein>